<organism evidence="3 4">
    <name type="scientific">Priapulus caudatus</name>
    <name type="common">Priapulid worm</name>
    <dbReference type="NCBI Taxonomy" id="37621"/>
    <lineage>
        <taxon>Eukaryota</taxon>
        <taxon>Metazoa</taxon>
        <taxon>Ecdysozoa</taxon>
        <taxon>Scalidophora</taxon>
        <taxon>Priapulida</taxon>
        <taxon>Priapulimorpha</taxon>
        <taxon>Priapulimorphida</taxon>
        <taxon>Priapulidae</taxon>
        <taxon>Priapulus</taxon>
    </lineage>
</organism>
<evidence type="ECO:0000256" key="1">
    <source>
        <dbReference type="SAM" id="MobiDB-lite"/>
    </source>
</evidence>
<name>A0ABM1ETQ4_PRICU</name>
<dbReference type="Proteomes" id="UP000695022">
    <property type="component" value="Unplaced"/>
</dbReference>
<dbReference type="CDD" id="cd20144">
    <property type="entry name" value="PWWP_NSD_rpt1"/>
    <property type="match status" value="1"/>
</dbReference>
<keyword evidence="3" id="KW-1185">Reference proteome</keyword>
<feature type="compositionally biased region" description="Low complexity" evidence="1">
    <location>
        <begin position="92"/>
        <end position="102"/>
    </location>
</feature>
<feature type="region of interest" description="Disordered" evidence="1">
    <location>
        <begin position="327"/>
        <end position="442"/>
    </location>
</feature>
<dbReference type="SMART" id="SM00293">
    <property type="entry name" value="PWWP"/>
    <property type="match status" value="1"/>
</dbReference>
<evidence type="ECO:0000313" key="3">
    <source>
        <dbReference type="Proteomes" id="UP000695022"/>
    </source>
</evidence>
<dbReference type="Gene3D" id="2.30.30.140">
    <property type="match status" value="1"/>
</dbReference>
<dbReference type="RefSeq" id="XP_014675575.1">
    <property type="nucleotide sequence ID" value="XM_014820089.1"/>
</dbReference>
<dbReference type="Pfam" id="PF00855">
    <property type="entry name" value="PWWP"/>
    <property type="match status" value="1"/>
</dbReference>
<dbReference type="InterPro" id="IPR000313">
    <property type="entry name" value="PWWP_dom"/>
</dbReference>
<feature type="region of interest" description="Disordered" evidence="1">
    <location>
        <begin position="77"/>
        <end position="102"/>
    </location>
</feature>
<gene>
    <name evidence="4" type="primary">LOC106815606</name>
</gene>
<feature type="compositionally biased region" description="Low complexity" evidence="1">
    <location>
        <begin position="398"/>
        <end position="417"/>
    </location>
</feature>
<evidence type="ECO:0000313" key="4">
    <source>
        <dbReference type="RefSeq" id="XP_014675575.1"/>
    </source>
</evidence>
<evidence type="ECO:0000259" key="2">
    <source>
        <dbReference type="PROSITE" id="PS50812"/>
    </source>
</evidence>
<feature type="compositionally biased region" description="Gly residues" evidence="1">
    <location>
        <begin position="327"/>
        <end position="337"/>
    </location>
</feature>
<dbReference type="PANTHER" id="PTHR15999:SF2">
    <property type="entry name" value="ZINC FINGER CW-TYPE PWWP DOMAIN PROTEIN 1"/>
    <property type="match status" value="1"/>
</dbReference>
<dbReference type="GeneID" id="106815606"/>
<dbReference type="PROSITE" id="PS50812">
    <property type="entry name" value="PWWP"/>
    <property type="match status" value="1"/>
</dbReference>
<sequence>MAKQVKSVLRHVSAQHRAFCGRTFTCVYPGVARFGIRSRHLMRTFSYSLFASPCGMLMIGRYRPGMLVQRSRNHGDLLHPFPPPTHTGEDVAPAPTGDAPPEGADDAAMPCRWLVGDLIWAKVVGHPWWPCMVSADPVLGRYTEVKGRAPRGFRRYHVQFFGDAPQRGWVTDGGCVEFAGLMRFNNYVRERVEAARTGSAKRLVRRRYEVKPSHAWDVAVKVAEEASAQTRAERRQRYTFVYADLAATPQVAPPAAAKKRKQASGEMPVKKRAKKAAAPPPAVAGGQAVSQKVGGGQEVSKKVGGGQAVSQKVGVGQVVSQKFGGGQEVSQKVGGGQAVSEKVDGSQVVSQKVAGGQEVSQKVGRGQKVSKDVGRGQEVSKDVDGGGDERSAEPPSSGLADGEALPPGGAGAESAPDVPAPVNGDRNSEVSSEEEGNLMIVT</sequence>
<reference evidence="4" key="1">
    <citation type="submission" date="2025-08" db="UniProtKB">
        <authorList>
            <consortium name="RefSeq"/>
        </authorList>
    </citation>
    <scope>IDENTIFICATION</scope>
</reference>
<dbReference type="InterPro" id="IPR042778">
    <property type="entry name" value="ZCWPW1/ZCWPW2"/>
</dbReference>
<dbReference type="SUPFAM" id="SSF63748">
    <property type="entry name" value="Tudor/PWWP/MBT"/>
    <property type="match status" value="1"/>
</dbReference>
<proteinExistence type="predicted"/>
<dbReference type="PANTHER" id="PTHR15999">
    <property type="entry name" value="ZINC FINGER CW-TYPE PWWP DOMAIN PROTEIN 1"/>
    <property type="match status" value="1"/>
</dbReference>
<feature type="domain" description="PWWP" evidence="2">
    <location>
        <begin position="115"/>
        <end position="170"/>
    </location>
</feature>
<feature type="compositionally biased region" description="Basic and acidic residues" evidence="1">
    <location>
        <begin position="369"/>
        <end position="392"/>
    </location>
</feature>
<accession>A0ABM1ETQ4</accession>
<feature type="region of interest" description="Disordered" evidence="1">
    <location>
        <begin position="251"/>
        <end position="289"/>
    </location>
</feature>
<protein>
    <submittedName>
        <fullName evidence="4">Histone-lysine N-methyltransferase NSD2-like</fullName>
    </submittedName>
</protein>